<gene>
    <name evidence="1" type="ORF">GGX14DRAFT_610576</name>
</gene>
<dbReference type="GO" id="GO:0007166">
    <property type="term" value="P:cell surface receptor signaling pathway"/>
    <property type="evidence" value="ECO:0007669"/>
    <property type="project" value="InterPro"/>
</dbReference>
<dbReference type="InterPro" id="IPR036537">
    <property type="entry name" value="Adaptor_Cbl_N_dom_sf"/>
</dbReference>
<dbReference type="AlphaFoldDB" id="A0AAD6UJW9"/>
<organism evidence="1 2">
    <name type="scientific">Mycena pura</name>
    <dbReference type="NCBI Taxonomy" id="153505"/>
    <lineage>
        <taxon>Eukaryota</taxon>
        <taxon>Fungi</taxon>
        <taxon>Dikarya</taxon>
        <taxon>Basidiomycota</taxon>
        <taxon>Agaricomycotina</taxon>
        <taxon>Agaricomycetes</taxon>
        <taxon>Agaricomycetidae</taxon>
        <taxon>Agaricales</taxon>
        <taxon>Marasmiineae</taxon>
        <taxon>Mycenaceae</taxon>
        <taxon>Mycena</taxon>
    </lineage>
</organism>
<accession>A0AAD6UJW9</accession>
<feature type="non-terminal residue" evidence="1">
    <location>
        <position position="171"/>
    </location>
</feature>
<evidence type="ECO:0000313" key="1">
    <source>
        <dbReference type="EMBL" id="KAJ7187678.1"/>
    </source>
</evidence>
<proteinExistence type="predicted"/>
<dbReference type="Gene3D" id="1.20.930.20">
    <property type="entry name" value="Adaptor protein Cbl, N-terminal domain"/>
    <property type="match status" value="1"/>
</dbReference>
<dbReference type="CDD" id="cd21037">
    <property type="entry name" value="MLKL_NTD"/>
    <property type="match status" value="1"/>
</dbReference>
<reference evidence="1" key="1">
    <citation type="submission" date="2023-03" db="EMBL/GenBank/DDBJ databases">
        <title>Massive genome expansion in bonnet fungi (Mycena s.s.) driven by repeated elements and novel gene families across ecological guilds.</title>
        <authorList>
            <consortium name="Lawrence Berkeley National Laboratory"/>
            <person name="Harder C.B."/>
            <person name="Miyauchi S."/>
            <person name="Viragh M."/>
            <person name="Kuo A."/>
            <person name="Thoen E."/>
            <person name="Andreopoulos B."/>
            <person name="Lu D."/>
            <person name="Skrede I."/>
            <person name="Drula E."/>
            <person name="Henrissat B."/>
            <person name="Morin E."/>
            <person name="Kohler A."/>
            <person name="Barry K."/>
            <person name="LaButti K."/>
            <person name="Morin E."/>
            <person name="Salamov A."/>
            <person name="Lipzen A."/>
            <person name="Mereny Z."/>
            <person name="Hegedus B."/>
            <person name="Baldrian P."/>
            <person name="Stursova M."/>
            <person name="Weitz H."/>
            <person name="Taylor A."/>
            <person name="Grigoriev I.V."/>
            <person name="Nagy L.G."/>
            <person name="Martin F."/>
            <person name="Kauserud H."/>
        </authorList>
    </citation>
    <scope>NUCLEOTIDE SEQUENCE</scope>
    <source>
        <strain evidence="1">9144</strain>
    </source>
</reference>
<dbReference type="InterPro" id="IPR059179">
    <property type="entry name" value="MLKL-like_MCAfunc"/>
</dbReference>
<evidence type="ECO:0000313" key="2">
    <source>
        <dbReference type="Proteomes" id="UP001219525"/>
    </source>
</evidence>
<dbReference type="EMBL" id="JARJCW010000187">
    <property type="protein sequence ID" value="KAJ7187678.1"/>
    <property type="molecule type" value="Genomic_DNA"/>
</dbReference>
<dbReference type="Proteomes" id="UP001219525">
    <property type="component" value="Unassembled WGS sequence"/>
</dbReference>
<sequence length="171" mass="18704">VGAVLSVWDIAERAKHSKADAHDIALRAEAILHVVADAVPDPTCIPQPMLQSIKSFVTLLDDVQIHMNAITSTGRLSRVLRLNHNERALQTIKTQLDDACRDLLVAAALRGEVQHEQLGAQQTQLVVQQTHLAAQQTQTHLEVVKVVVATEALAPNISKLLLLHSVFFTNP</sequence>
<keyword evidence="2" id="KW-1185">Reference proteome</keyword>
<name>A0AAD6UJW9_9AGAR</name>
<protein>
    <submittedName>
        <fullName evidence="1">Uncharacterized protein</fullName>
    </submittedName>
</protein>
<comment type="caution">
    <text evidence="1">The sequence shown here is derived from an EMBL/GenBank/DDBJ whole genome shotgun (WGS) entry which is preliminary data.</text>
</comment>